<accession>A0A420DNK7</accession>
<dbReference type="AlphaFoldDB" id="A0A420DNK7"/>
<dbReference type="EMBL" id="RAQK01000001">
    <property type="protein sequence ID" value="RKE95768.1"/>
    <property type="molecule type" value="Genomic_DNA"/>
</dbReference>
<evidence type="ECO:0000313" key="3">
    <source>
        <dbReference type="Proteomes" id="UP000284407"/>
    </source>
</evidence>
<protein>
    <submittedName>
        <fullName evidence="2">Uncharacterized protein</fullName>
    </submittedName>
</protein>
<dbReference type="Proteomes" id="UP000284407">
    <property type="component" value="Unassembled WGS sequence"/>
</dbReference>
<keyword evidence="1" id="KW-0472">Membrane</keyword>
<dbReference type="RefSeq" id="WP_025062724.1">
    <property type="nucleotide sequence ID" value="NZ_RAQK01000001.1"/>
</dbReference>
<gene>
    <name evidence="2" type="ORF">C8N30_0305</name>
</gene>
<name>A0A420DNK7_9RHOB</name>
<proteinExistence type="predicted"/>
<dbReference type="STRING" id="1443111.Z949_2264"/>
<feature type="transmembrane region" description="Helical" evidence="1">
    <location>
        <begin position="47"/>
        <end position="66"/>
    </location>
</feature>
<evidence type="ECO:0000256" key="1">
    <source>
        <dbReference type="SAM" id="Phobius"/>
    </source>
</evidence>
<comment type="caution">
    <text evidence="2">The sequence shown here is derived from an EMBL/GenBank/DDBJ whole genome shotgun (WGS) entry which is preliminary data.</text>
</comment>
<reference evidence="2 3" key="1">
    <citation type="submission" date="2018-09" db="EMBL/GenBank/DDBJ databases">
        <title>Genomic Encyclopedia of Archaeal and Bacterial Type Strains, Phase II (KMG-II): from individual species to whole genera.</title>
        <authorList>
            <person name="Goeker M."/>
        </authorList>
    </citation>
    <scope>NUCLEOTIDE SEQUENCE [LARGE SCALE GENOMIC DNA]</scope>
    <source>
        <strain evidence="2 3">DSM 11458</strain>
    </source>
</reference>
<keyword evidence="3" id="KW-1185">Reference proteome</keyword>
<keyword evidence="1" id="KW-0812">Transmembrane</keyword>
<evidence type="ECO:0000313" key="2">
    <source>
        <dbReference type="EMBL" id="RKE95768.1"/>
    </source>
</evidence>
<keyword evidence="1" id="KW-1133">Transmembrane helix</keyword>
<organism evidence="2 3">
    <name type="scientific">Sulfitobacter guttiformis</name>
    <dbReference type="NCBI Taxonomy" id="74349"/>
    <lineage>
        <taxon>Bacteria</taxon>
        <taxon>Pseudomonadati</taxon>
        <taxon>Pseudomonadota</taxon>
        <taxon>Alphaproteobacteria</taxon>
        <taxon>Rhodobacterales</taxon>
        <taxon>Roseobacteraceae</taxon>
        <taxon>Sulfitobacter</taxon>
    </lineage>
</organism>
<sequence length="76" mass="8475">MIAIVLLLMVGLGLALLPWRRVALWLVILAGLWATSYFLLPSNVWEPLVLLTMPPLIAGWLVGLLARATLRRMRVA</sequence>